<comment type="caution">
    <text evidence="5">The sequence shown here is derived from an EMBL/GenBank/DDBJ whole genome shotgun (WGS) entry which is preliminary data.</text>
</comment>
<accession>A0A1T3P033</accession>
<evidence type="ECO:0000256" key="3">
    <source>
        <dbReference type="ARBA" id="ARBA00023163"/>
    </source>
</evidence>
<dbReference type="PROSITE" id="PS50995">
    <property type="entry name" value="HTH_MARR_2"/>
    <property type="match status" value="1"/>
</dbReference>
<gene>
    <name evidence="5" type="ORF">B4N89_17350</name>
</gene>
<organism evidence="5 6">
    <name type="scientific">Embleya scabrispora</name>
    <dbReference type="NCBI Taxonomy" id="159449"/>
    <lineage>
        <taxon>Bacteria</taxon>
        <taxon>Bacillati</taxon>
        <taxon>Actinomycetota</taxon>
        <taxon>Actinomycetes</taxon>
        <taxon>Kitasatosporales</taxon>
        <taxon>Streptomycetaceae</taxon>
        <taxon>Embleya</taxon>
    </lineage>
</organism>
<dbReference type="PANTHER" id="PTHR39515">
    <property type="entry name" value="CONSERVED PROTEIN"/>
    <property type="match status" value="1"/>
</dbReference>
<sequence length="143" mass="15721">MSPSEPDRATVAALRASVLKLSRRLRNQRADETLSPTQLSVLTVLVVRGAMTPGELARQEKVQPPSMTRVIAGLEERGLVRREPHPDDRRQVVVSATEPAAAVVEENRRLGNAWLAEHLARLTPEENEALRAALPVLEKLAQA</sequence>
<dbReference type="PROSITE" id="PS01117">
    <property type="entry name" value="HTH_MARR_1"/>
    <property type="match status" value="1"/>
</dbReference>
<keyword evidence="6" id="KW-1185">Reference proteome</keyword>
<dbReference type="InterPro" id="IPR036388">
    <property type="entry name" value="WH-like_DNA-bd_sf"/>
</dbReference>
<dbReference type="Gene3D" id="1.10.10.10">
    <property type="entry name" value="Winged helix-like DNA-binding domain superfamily/Winged helix DNA-binding domain"/>
    <property type="match status" value="1"/>
</dbReference>
<evidence type="ECO:0000256" key="2">
    <source>
        <dbReference type="ARBA" id="ARBA00023125"/>
    </source>
</evidence>
<dbReference type="STRING" id="159449.B4N89_17350"/>
<dbReference type="Pfam" id="PF01047">
    <property type="entry name" value="MarR"/>
    <property type="match status" value="1"/>
</dbReference>
<keyword evidence="2" id="KW-0238">DNA-binding</keyword>
<protein>
    <submittedName>
        <fullName evidence="5">MarR family transcriptional regulator</fullName>
    </submittedName>
</protein>
<evidence type="ECO:0000259" key="4">
    <source>
        <dbReference type="PROSITE" id="PS50995"/>
    </source>
</evidence>
<evidence type="ECO:0000313" key="5">
    <source>
        <dbReference type="EMBL" id="OPC82468.1"/>
    </source>
</evidence>
<dbReference type="GO" id="GO:0003677">
    <property type="term" value="F:DNA binding"/>
    <property type="evidence" value="ECO:0007669"/>
    <property type="project" value="UniProtKB-KW"/>
</dbReference>
<reference evidence="5 6" key="1">
    <citation type="submission" date="2017-03" db="EMBL/GenBank/DDBJ databases">
        <title>Draft genome sequence of Streptomyces scabrisporus NF3, endophyte isolated from Amphipterygium adstringens.</title>
        <authorList>
            <person name="Vazquez M."/>
            <person name="Ceapa C.D."/>
            <person name="Rodriguez Luna D."/>
            <person name="Sanchez Esquivel S."/>
        </authorList>
    </citation>
    <scope>NUCLEOTIDE SEQUENCE [LARGE SCALE GENOMIC DNA]</scope>
    <source>
        <strain evidence="5 6">NF3</strain>
    </source>
</reference>
<dbReference type="GO" id="GO:0003700">
    <property type="term" value="F:DNA-binding transcription factor activity"/>
    <property type="evidence" value="ECO:0007669"/>
    <property type="project" value="InterPro"/>
</dbReference>
<proteinExistence type="predicted"/>
<evidence type="ECO:0000256" key="1">
    <source>
        <dbReference type="ARBA" id="ARBA00023015"/>
    </source>
</evidence>
<dbReference type="eggNOG" id="COG1846">
    <property type="taxonomic scope" value="Bacteria"/>
</dbReference>
<dbReference type="InterPro" id="IPR052526">
    <property type="entry name" value="HTH-type_Bedaq_tolerance"/>
</dbReference>
<dbReference type="InterPro" id="IPR036390">
    <property type="entry name" value="WH_DNA-bd_sf"/>
</dbReference>
<dbReference type="InterPro" id="IPR023187">
    <property type="entry name" value="Tscrpt_reg_MarR-type_CS"/>
</dbReference>
<evidence type="ECO:0000313" key="6">
    <source>
        <dbReference type="Proteomes" id="UP000190037"/>
    </source>
</evidence>
<keyword evidence="3" id="KW-0804">Transcription</keyword>
<name>A0A1T3P033_9ACTN</name>
<feature type="domain" description="HTH marR-type" evidence="4">
    <location>
        <begin position="7"/>
        <end position="139"/>
    </location>
</feature>
<dbReference type="PANTHER" id="PTHR39515:SF2">
    <property type="entry name" value="HTH-TYPE TRANSCRIPTIONAL REGULATOR RV0880"/>
    <property type="match status" value="1"/>
</dbReference>
<dbReference type="PRINTS" id="PR00598">
    <property type="entry name" value="HTHMARR"/>
</dbReference>
<dbReference type="AlphaFoldDB" id="A0A1T3P033"/>
<dbReference type="EMBL" id="MWQN01000001">
    <property type="protein sequence ID" value="OPC82468.1"/>
    <property type="molecule type" value="Genomic_DNA"/>
</dbReference>
<dbReference type="Proteomes" id="UP000190037">
    <property type="component" value="Unassembled WGS sequence"/>
</dbReference>
<keyword evidence="1" id="KW-0805">Transcription regulation</keyword>
<dbReference type="InterPro" id="IPR000835">
    <property type="entry name" value="HTH_MarR-typ"/>
</dbReference>
<dbReference type="SMART" id="SM00347">
    <property type="entry name" value="HTH_MARR"/>
    <property type="match status" value="1"/>
</dbReference>
<dbReference type="SUPFAM" id="SSF46785">
    <property type="entry name" value="Winged helix' DNA-binding domain"/>
    <property type="match status" value="1"/>
</dbReference>
<dbReference type="OrthoDB" id="9804055at2"/>